<reference evidence="2" key="1">
    <citation type="submission" date="2020-11" db="EMBL/GenBank/DDBJ databases">
        <authorList>
            <person name="Tran Van P."/>
        </authorList>
    </citation>
    <scope>NUCLEOTIDE SEQUENCE</scope>
</reference>
<dbReference type="InterPro" id="IPR058519">
    <property type="entry name" value="DUF8206"/>
</dbReference>
<name>A0A7R9MF29_9ACAR</name>
<gene>
    <name evidence="2" type="ORF">ONB1V03_LOCUS15485</name>
</gene>
<dbReference type="Pfam" id="PF26633">
    <property type="entry name" value="DUF8206"/>
    <property type="match status" value="1"/>
</dbReference>
<evidence type="ECO:0000259" key="1">
    <source>
        <dbReference type="Pfam" id="PF26633"/>
    </source>
</evidence>
<dbReference type="EMBL" id="OC930843">
    <property type="protein sequence ID" value="CAD7658865.1"/>
    <property type="molecule type" value="Genomic_DNA"/>
</dbReference>
<dbReference type="OrthoDB" id="6511348at2759"/>
<organism evidence="2">
    <name type="scientific">Oppiella nova</name>
    <dbReference type="NCBI Taxonomy" id="334625"/>
    <lineage>
        <taxon>Eukaryota</taxon>
        <taxon>Metazoa</taxon>
        <taxon>Ecdysozoa</taxon>
        <taxon>Arthropoda</taxon>
        <taxon>Chelicerata</taxon>
        <taxon>Arachnida</taxon>
        <taxon>Acari</taxon>
        <taxon>Acariformes</taxon>
        <taxon>Sarcoptiformes</taxon>
        <taxon>Oribatida</taxon>
        <taxon>Brachypylina</taxon>
        <taxon>Oppioidea</taxon>
        <taxon>Oppiidae</taxon>
        <taxon>Oppiella</taxon>
    </lineage>
</organism>
<feature type="non-terminal residue" evidence="2">
    <location>
        <position position="1"/>
    </location>
</feature>
<protein>
    <recommendedName>
        <fullName evidence="1">DUF8206 domain-containing protein</fullName>
    </recommendedName>
</protein>
<dbReference type="PANTHER" id="PTHR32046">
    <property type="entry name" value="G DOMAIN-CONTAINING PROTEIN"/>
    <property type="match status" value="1"/>
</dbReference>
<evidence type="ECO:0000313" key="2">
    <source>
        <dbReference type="EMBL" id="CAD7658865.1"/>
    </source>
</evidence>
<feature type="non-terminal residue" evidence="2">
    <location>
        <position position="471"/>
    </location>
</feature>
<sequence>PINRDSCLDVANLKPKKGKVDEILNYYLEHLPCIFNSLASNNILFLFTNARSTHYEPGDTGPALQDKEGNQNVDIPYNKKTVFCFDNEAFRFAVASAPPNNVIFQDTLISDYETSWCRSVNECHRLLDQIKSLHPHKVMDTLSLNNAKQNILLLTQPLADIATIIARSVKECEAHQKRIEEFKGNIDALQKELYIPSMEIETEPLEHPMTVYSDTKCCSQQNINGTIKMHYKTKCHSPCYLKYSDGNIVGNAGLLDCVAFNKYEGTSPFEWRDPNSVNIVPDQNIKYNDEDELKKENETITTSKAKFACFLINNALTPFNDSFVKYVEILIKNEKNSDTIHKLEELLKRYKYEKELILSVKQGGENVAITVDGIDEMIKNLCELKCKGQNIKTLLSTQINAKAKNHVINEQLVSIGSELGKFMLAPGPTNDPAPTHAVYATVQAIPAAGAVAPTMTVVAATPQAAHPPNAI</sequence>
<keyword evidence="3" id="KW-1185">Reference proteome</keyword>
<dbReference type="Proteomes" id="UP000728032">
    <property type="component" value="Unassembled WGS sequence"/>
</dbReference>
<dbReference type="EMBL" id="CAJPVJ010016018">
    <property type="protein sequence ID" value="CAG2176051.1"/>
    <property type="molecule type" value="Genomic_DNA"/>
</dbReference>
<evidence type="ECO:0000313" key="3">
    <source>
        <dbReference type="Proteomes" id="UP000728032"/>
    </source>
</evidence>
<feature type="domain" description="DUF8206" evidence="1">
    <location>
        <begin position="205"/>
        <end position="262"/>
    </location>
</feature>
<proteinExistence type="predicted"/>
<accession>A0A7R9MF29</accession>
<dbReference type="PANTHER" id="PTHR32046:SF11">
    <property type="entry name" value="IMMUNE-ASSOCIATED NUCLEOTIDE-BINDING PROTEIN 10-LIKE"/>
    <property type="match status" value="1"/>
</dbReference>
<dbReference type="AlphaFoldDB" id="A0A7R9MF29"/>